<protein>
    <submittedName>
        <fullName evidence="2">Uncharacterized protein</fullName>
    </submittedName>
</protein>
<feature type="compositionally biased region" description="Gly residues" evidence="1">
    <location>
        <begin position="84"/>
        <end position="93"/>
    </location>
</feature>
<keyword evidence="3" id="KW-1185">Reference proteome</keyword>
<dbReference type="EMBL" id="JAINUG010000075">
    <property type="protein sequence ID" value="KAJ8400692.1"/>
    <property type="molecule type" value="Genomic_DNA"/>
</dbReference>
<sequence>MSLNGDLISETQSHFHTFVSALTSAYPHILSPLITSARSHVCGNRAESGPGSRFIEAVPSAISASSFRVCPPPLWPPRERRDGTGYGGRGWPGTGRATPASCEAKGGYRSPRFTRGYSVPSVTGACLCAQVT</sequence>
<evidence type="ECO:0000256" key="1">
    <source>
        <dbReference type="SAM" id="MobiDB-lite"/>
    </source>
</evidence>
<accession>A0AAD7WKY2</accession>
<organism evidence="2 3">
    <name type="scientific">Aldrovandia affinis</name>
    <dbReference type="NCBI Taxonomy" id="143900"/>
    <lineage>
        <taxon>Eukaryota</taxon>
        <taxon>Metazoa</taxon>
        <taxon>Chordata</taxon>
        <taxon>Craniata</taxon>
        <taxon>Vertebrata</taxon>
        <taxon>Euteleostomi</taxon>
        <taxon>Actinopterygii</taxon>
        <taxon>Neopterygii</taxon>
        <taxon>Teleostei</taxon>
        <taxon>Notacanthiformes</taxon>
        <taxon>Halosauridae</taxon>
        <taxon>Aldrovandia</taxon>
    </lineage>
</organism>
<evidence type="ECO:0000313" key="2">
    <source>
        <dbReference type="EMBL" id="KAJ8400692.1"/>
    </source>
</evidence>
<reference evidence="2" key="1">
    <citation type="journal article" date="2023" name="Science">
        <title>Genome structures resolve the early diversification of teleost fishes.</title>
        <authorList>
            <person name="Parey E."/>
            <person name="Louis A."/>
            <person name="Montfort J."/>
            <person name="Bouchez O."/>
            <person name="Roques C."/>
            <person name="Iampietro C."/>
            <person name="Lluch J."/>
            <person name="Castinel A."/>
            <person name="Donnadieu C."/>
            <person name="Desvignes T."/>
            <person name="Floi Bucao C."/>
            <person name="Jouanno E."/>
            <person name="Wen M."/>
            <person name="Mejri S."/>
            <person name="Dirks R."/>
            <person name="Jansen H."/>
            <person name="Henkel C."/>
            <person name="Chen W.J."/>
            <person name="Zahm M."/>
            <person name="Cabau C."/>
            <person name="Klopp C."/>
            <person name="Thompson A.W."/>
            <person name="Robinson-Rechavi M."/>
            <person name="Braasch I."/>
            <person name="Lecointre G."/>
            <person name="Bobe J."/>
            <person name="Postlethwait J.H."/>
            <person name="Berthelot C."/>
            <person name="Roest Crollius H."/>
            <person name="Guiguen Y."/>
        </authorList>
    </citation>
    <scope>NUCLEOTIDE SEQUENCE</scope>
    <source>
        <strain evidence="2">NC1722</strain>
    </source>
</reference>
<comment type="caution">
    <text evidence="2">The sequence shown here is derived from an EMBL/GenBank/DDBJ whole genome shotgun (WGS) entry which is preliminary data.</text>
</comment>
<name>A0AAD7WKY2_9TELE</name>
<gene>
    <name evidence="2" type="ORF">AAFF_G00394610</name>
</gene>
<feature type="region of interest" description="Disordered" evidence="1">
    <location>
        <begin position="78"/>
        <end position="105"/>
    </location>
</feature>
<dbReference type="Proteomes" id="UP001221898">
    <property type="component" value="Unassembled WGS sequence"/>
</dbReference>
<evidence type="ECO:0000313" key="3">
    <source>
        <dbReference type="Proteomes" id="UP001221898"/>
    </source>
</evidence>
<proteinExistence type="predicted"/>
<dbReference type="AlphaFoldDB" id="A0AAD7WKY2"/>